<evidence type="ECO:0000256" key="3">
    <source>
        <dbReference type="ARBA" id="ARBA00022588"/>
    </source>
</evidence>
<keyword evidence="6 15" id="KW-0732">Signal</keyword>
<dbReference type="Proteomes" id="UP001652741">
    <property type="component" value="Chromosome ssa03"/>
</dbReference>
<feature type="domain" description="TIR" evidence="16">
    <location>
        <begin position="881"/>
        <end position="1024"/>
    </location>
</feature>
<dbReference type="SMART" id="SM00369">
    <property type="entry name" value="LRR_TYP"/>
    <property type="match status" value="7"/>
</dbReference>
<dbReference type="SMART" id="SM00255">
    <property type="entry name" value="TIR"/>
    <property type="match status" value="1"/>
</dbReference>
<evidence type="ECO:0000256" key="13">
    <source>
        <dbReference type="ARBA" id="ARBA00023198"/>
    </source>
</evidence>
<evidence type="ECO:0000259" key="16">
    <source>
        <dbReference type="PROSITE" id="PS50104"/>
    </source>
</evidence>
<keyword evidence="8" id="KW-0391">Immunity</keyword>
<sequence>MRAMFSHPAVLFLWIQSTSGWMHPKCRIYDSGEDLGHFPTWICSYLPRHAEHYTAACEDVTAIEEDLLGLPPNINTLCVCMTDGENNLMSLGFFSQFQDLEYLYIKGCFTQILPSGKSHLPNLQYLHLDGMGSGCCDCHTGPHTFRDLVKLSHLTIWGYRLSAMAPDVFHGMTQVQSFIISEPCVDDLSEILCRIMNIKSLIKLNIEALEIQSLNQSNCSILNTNESMTPVFNNLAISDFSFGEITHVEEGALAWLQNLTRLTGAFSQEVLLRLPLSGIQQIRYFSCSGSNEIDIESICNVVFLLSIKTLYLYNGNTSSLSMSSVELCIGLEYMYLGGPGFFHSTLYLEWHFISSLKNLIQLTIDGLKDNRLDICSFQKQPIKSLTKLTLELNNIQMLFAKQFICFGNMLYLDLADNSISNIEDFAFLGLTNLESLDISRNKITQINTNTFFGLQLTKLTLRLNKLHMLFAKQFSCLVKLQHLDLTQNLISNIEDFAFHGLTNLVSLDITKNKITQINANTFFGLHSLTWLDLRNNPLIHNIEAMSFTHLTSLRQVFLGQVHNPLIEPVIKLNLTLIFGGILSQLTHLYISSAMRPMQLIIGSNITSKQNLSLQLKGQTVSFQDCDRPFFQSVTHLHAEAEEFLCGSEFMGKYFTSVETFDYRSKLSAKSVDLTSINQLIHLRKLTLRQVDLLIQRSADIIFHNLTKLEVLEMYHCRIYSLEGSLTKDLKSLKTLYLHIENIYNVFYSFTEPLSSLKYLILPQIQIFCSCDNAWIITWAKVYRQVEVIMLTPYTNPVMYALEDLICLSDNGIDTPNFVRYTEANCTTEVGFVLFAATVLGVLFFMLVVLVHNLAGPYLLPLYHITLGWLSEAMRSNTRGRYHYDAFVSYSGKDESWVVEELLPNLEQRGPPFLRLCLHSRDFQLGKDIVENITDSLYRSRHTLCLVSRHYLRSNWCSLEMKLATSRLQVEQRDILLLVFLEKIPPRQLSTHHRLARLVKTRTYLDWPQDPDQHQAFWDRLWAKLSEA</sequence>
<dbReference type="InterPro" id="IPR035897">
    <property type="entry name" value="Toll_tir_struct_dom_sf"/>
</dbReference>
<evidence type="ECO:0000256" key="15">
    <source>
        <dbReference type="SAM" id="SignalP"/>
    </source>
</evidence>
<feature type="chain" id="PRO_5046135578" evidence="15">
    <location>
        <begin position="21"/>
        <end position="1027"/>
    </location>
</feature>
<dbReference type="AlphaFoldDB" id="A0A1S3RDW3"/>
<dbReference type="InterPro" id="IPR032675">
    <property type="entry name" value="LRR_dom_sf"/>
</dbReference>
<dbReference type="PROSITE" id="PS50104">
    <property type="entry name" value="TIR"/>
    <property type="match status" value="1"/>
</dbReference>
<dbReference type="Gene3D" id="3.80.10.10">
    <property type="entry name" value="Ribonuclease Inhibitor"/>
    <property type="match status" value="4"/>
</dbReference>
<keyword evidence="5 14" id="KW-0812">Transmembrane</keyword>
<organism evidence="17 18">
    <name type="scientific">Salmo salar</name>
    <name type="common">Atlantic salmon</name>
    <dbReference type="NCBI Taxonomy" id="8030"/>
    <lineage>
        <taxon>Eukaryota</taxon>
        <taxon>Metazoa</taxon>
        <taxon>Chordata</taxon>
        <taxon>Craniata</taxon>
        <taxon>Vertebrata</taxon>
        <taxon>Euteleostomi</taxon>
        <taxon>Actinopterygii</taxon>
        <taxon>Neopterygii</taxon>
        <taxon>Teleostei</taxon>
        <taxon>Protacanthopterygii</taxon>
        <taxon>Salmoniformes</taxon>
        <taxon>Salmonidae</taxon>
        <taxon>Salmoninae</taxon>
        <taxon>Salmo</taxon>
    </lineage>
</organism>
<dbReference type="Pfam" id="PF13676">
    <property type="entry name" value="TIR_2"/>
    <property type="match status" value="1"/>
</dbReference>
<comment type="subcellular location">
    <subcellularLocation>
        <location evidence="1">Membrane</location>
        <topology evidence="1">Single-pass membrane protein</topology>
    </subcellularLocation>
</comment>
<keyword evidence="7" id="KW-0677">Repeat</keyword>
<evidence type="ECO:0000256" key="10">
    <source>
        <dbReference type="ARBA" id="ARBA00023136"/>
    </source>
</evidence>
<keyword evidence="10 14" id="KW-0472">Membrane</keyword>
<evidence type="ECO:0000313" key="17">
    <source>
        <dbReference type="Proteomes" id="UP001652741"/>
    </source>
</evidence>
<evidence type="ECO:0000256" key="2">
    <source>
        <dbReference type="ARBA" id="ARBA00009634"/>
    </source>
</evidence>
<evidence type="ECO:0000256" key="8">
    <source>
        <dbReference type="ARBA" id="ARBA00022859"/>
    </source>
</evidence>
<evidence type="ECO:0000256" key="4">
    <source>
        <dbReference type="ARBA" id="ARBA00022614"/>
    </source>
</evidence>
<dbReference type="Pfam" id="PF13855">
    <property type="entry name" value="LRR_8"/>
    <property type="match status" value="2"/>
</dbReference>
<dbReference type="PROSITE" id="PS51450">
    <property type="entry name" value="LRR"/>
    <property type="match status" value="3"/>
</dbReference>
<dbReference type="InterPro" id="IPR000157">
    <property type="entry name" value="TIR_dom"/>
</dbReference>
<evidence type="ECO:0000256" key="6">
    <source>
        <dbReference type="ARBA" id="ARBA00022729"/>
    </source>
</evidence>
<evidence type="ECO:0000256" key="14">
    <source>
        <dbReference type="SAM" id="Phobius"/>
    </source>
</evidence>
<dbReference type="RefSeq" id="XP_014049954.2">
    <property type="nucleotide sequence ID" value="XM_014194479.2"/>
</dbReference>
<keyword evidence="13" id="KW-0395">Inflammatory response</keyword>
<keyword evidence="17" id="KW-1185">Reference proteome</keyword>
<dbReference type="SMART" id="SM00365">
    <property type="entry name" value="LRR_SD22"/>
    <property type="match status" value="6"/>
</dbReference>
<evidence type="ECO:0000256" key="9">
    <source>
        <dbReference type="ARBA" id="ARBA00022989"/>
    </source>
</evidence>
<evidence type="ECO:0000256" key="11">
    <source>
        <dbReference type="ARBA" id="ARBA00023170"/>
    </source>
</evidence>
<keyword evidence="9 14" id="KW-1133">Transmembrane helix</keyword>
<name>A0A1S3RDW3_SALSA</name>
<evidence type="ECO:0000256" key="5">
    <source>
        <dbReference type="ARBA" id="ARBA00022692"/>
    </source>
</evidence>
<keyword evidence="3" id="KW-0399">Innate immunity</keyword>
<dbReference type="GO" id="GO:0007165">
    <property type="term" value="P:signal transduction"/>
    <property type="evidence" value="ECO:0007669"/>
    <property type="project" value="InterPro"/>
</dbReference>
<accession>A0A1S3RDW3</accession>
<evidence type="ECO:0000256" key="1">
    <source>
        <dbReference type="ARBA" id="ARBA00004167"/>
    </source>
</evidence>
<dbReference type="PANTHER" id="PTHR24365:SF522">
    <property type="entry name" value="LOW QUALITY PROTEIN: TOLL-LIKE RECEPTOR 13-RELATED"/>
    <property type="match status" value="1"/>
</dbReference>
<dbReference type="GeneID" id="106602030"/>
<gene>
    <name evidence="18" type="primary">LOC106602030</name>
</gene>
<dbReference type="InterPro" id="IPR001611">
    <property type="entry name" value="Leu-rich_rpt"/>
</dbReference>
<evidence type="ECO:0000256" key="12">
    <source>
        <dbReference type="ARBA" id="ARBA00023180"/>
    </source>
</evidence>
<reference evidence="18" key="1">
    <citation type="submission" date="2025-08" db="UniProtKB">
        <authorList>
            <consortium name="RefSeq"/>
        </authorList>
    </citation>
    <scope>IDENTIFICATION</scope>
</reference>
<comment type="similarity">
    <text evidence="2">Belongs to the Toll-like receptor family.</text>
</comment>
<feature type="transmembrane region" description="Helical" evidence="14">
    <location>
        <begin position="829"/>
        <end position="850"/>
    </location>
</feature>
<protein>
    <submittedName>
        <fullName evidence="18">Toll-like receptor 13</fullName>
    </submittedName>
</protein>
<dbReference type="InterPro" id="IPR003591">
    <property type="entry name" value="Leu-rich_rpt_typical-subtyp"/>
</dbReference>
<dbReference type="PANTHER" id="PTHR24365">
    <property type="entry name" value="TOLL-LIKE RECEPTOR"/>
    <property type="match status" value="1"/>
</dbReference>
<dbReference type="SUPFAM" id="SSF52058">
    <property type="entry name" value="L domain-like"/>
    <property type="match status" value="2"/>
</dbReference>
<dbReference type="GO" id="GO:0005886">
    <property type="term" value="C:plasma membrane"/>
    <property type="evidence" value="ECO:0007669"/>
    <property type="project" value="TreeGrafter"/>
</dbReference>
<keyword evidence="4" id="KW-0433">Leucine-rich repeat</keyword>
<dbReference type="SUPFAM" id="SSF52200">
    <property type="entry name" value="Toll/Interleukin receptor TIR domain"/>
    <property type="match status" value="1"/>
</dbReference>
<feature type="signal peptide" evidence="15">
    <location>
        <begin position="1"/>
        <end position="20"/>
    </location>
</feature>
<dbReference type="GO" id="GO:0006954">
    <property type="term" value="P:inflammatory response"/>
    <property type="evidence" value="ECO:0007669"/>
    <property type="project" value="UniProtKB-KW"/>
</dbReference>
<keyword evidence="11" id="KW-0675">Receptor</keyword>
<dbReference type="Gene3D" id="3.40.50.10140">
    <property type="entry name" value="Toll/interleukin-1 receptor homology (TIR) domain"/>
    <property type="match status" value="1"/>
</dbReference>
<evidence type="ECO:0000256" key="7">
    <source>
        <dbReference type="ARBA" id="ARBA00022737"/>
    </source>
</evidence>
<dbReference type="KEGG" id="sasa:106602030"/>
<proteinExistence type="inferred from homology"/>
<evidence type="ECO:0000313" key="18">
    <source>
        <dbReference type="RefSeq" id="XP_014049954.2"/>
    </source>
</evidence>
<dbReference type="GO" id="GO:0045087">
    <property type="term" value="P:innate immune response"/>
    <property type="evidence" value="ECO:0007669"/>
    <property type="project" value="UniProtKB-KW"/>
</dbReference>
<keyword evidence="12" id="KW-0325">Glycoprotein</keyword>
<dbReference type="GO" id="GO:0038023">
    <property type="term" value="F:signaling receptor activity"/>
    <property type="evidence" value="ECO:0007669"/>
    <property type="project" value="TreeGrafter"/>
</dbReference>